<evidence type="ECO:0000256" key="4">
    <source>
        <dbReference type="ARBA" id="ARBA00022692"/>
    </source>
</evidence>
<dbReference type="AlphaFoldDB" id="A0A101FWP4"/>
<evidence type="ECO:0000256" key="1">
    <source>
        <dbReference type="ARBA" id="ARBA00004651"/>
    </source>
</evidence>
<comment type="caution">
    <text evidence="9">The sequence shown here is derived from an EMBL/GenBank/DDBJ whole genome shotgun (WGS) entry which is preliminary data.</text>
</comment>
<dbReference type="InterPro" id="IPR035906">
    <property type="entry name" value="MetI-like_sf"/>
</dbReference>
<keyword evidence="3" id="KW-1003">Cell membrane</keyword>
<dbReference type="SUPFAM" id="SSF161098">
    <property type="entry name" value="MetI-like"/>
    <property type="match status" value="1"/>
</dbReference>
<dbReference type="PANTHER" id="PTHR30151">
    <property type="entry name" value="ALKANE SULFONATE ABC TRANSPORTER-RELATED, MEMBRANE SUBUNIT"/>
    <property type="match status" value="1"/>
</dbReference>
<proteinExistence type="inferred from homology"/>
<organism evidence="9 10">
    <name type="scientific">Anaerolinea thermophila</name>
    <dbReference type="NCBI Taxonomy" id="167964"/>
    <lineage>
        <taxon>Bacteria</taxon>
        <taxon>Bacillati</taxon>
        <taxon>Chloroflexota</taxon>
        <taxon>Anaerolineae</taxon>
        <taxon>Anaerolineales</taxon>
        <taxon>Anaerolineaceae</taxon>
        <taxon>Anaerolinea</taxon>
    </lineage>
</organism>
<sequence length="268" mass="28734">MSAAGSISKLHKARPLKRILILFLSLVIGILIWSAAASLLDLPAFILPGPALVWERFLRSLESGQLLQHSIATLSEVLAGLFLGGFVATVLGYLIAKSPALENLISPYLVASQSIPIVAIAPLLVIWFGPGIFSKILICSLTVFFPVLINTVVGLREVPQDLRDLMRSLKASRFQTLTKLEIPAALPIFLGGLRVGATLSVIGAVVGELVGADRGLGFLINVGRGQYDTALVFVAVITLAVIAMSLYGLVLLIETQVLSWQSWRDEAK</sequence>
<dbReference type="EMBL" id="LGFU01000135">
    <property type="protein sequence ID" value="KUK45841.1"/>
    <property type="molecule type" value="Genomic_DNA"/>
</dbReference>
<keyword evidence="5 7" id="KW-1133">Transmembrane helix</keyword>
<keyword evidence="2 7" id="KW-0813">Transport</keyword>
<dbReference type="GO" id="GO:0055085">
    <property type="term" value="P:transmembrane transport"/>
    <property type="evidence" value="ECO:0007669"/>
    <property type="project" value="InterPro"/>
</dbReference>
<evidence type="ECO:0000256" key="3">
    <source>
        <dbReference type="ARBA" id="ARBA00022475"/>
    </source>
</evidence>
<dbReference type="GO" id="GO:0005886">
    <property type="term" value="C:plasma membrane"/>
    <property type="evidence" value="ECO:0007669"/>
    <property type="project" value="UniProtKB-SubCell"/>
</dbReference>
<gene>
    <name evidence="9" type="ORF">XD73_1283</name>
</gene>
<feature type="transmembrane region" description="Helical" evidence="7">
    <location>
        <begin position="180"/>
        <end position="210"/>
    </location>
</feature>
<dbReference type="Pfam" id="PF00528">
    <property type="entry name" value="BPD_transp_1"/>
    <property type="match status" value="1"/>
</dbReference>
<dbReference type="Proteomes" id="UP000064249">
    <property type="component" value="Unassembled WGS sequence"/>
</dbReference>
<evidence type="ECO:0000259" key="8">
    <source>
        <dbReference type="PROSITE" id="PS50928"/>
    </source>
</evidence>
<evidence type="ECO:0000256" key="6">
    <source>
        <dbReference type="ARBA" id="ARBA00023136"/>
    </source>
</evidence>
<feature type="domain" description="ABC transmembrane type-1" evidence="8">
    <location>
        <begin position="70"/>
        <end position="250"/>
    </location>
</feature>
<name>A0A101FWP4_9CHLR</name>
<feature type="transmembrane region" description="Helical" evidence="7">
    <location>
        <begin position="135"/>
        <end position="159"/>
    </location>
</feature>
<feature type="transmembrane region" description="Helical" evidence="7">
    <location>
        <begin position="20"/>
        <end position="40"/>
    </location>
</feature>
<reference evidence="9 10" key="1">
    <citation type="journal article" date="2015" name="MBio">
        <title>Genome-Resolved Metagenomic Analysis Reveals Roles for Candidate Phyla and Other Microbial Community Members in Biogeochemical Transformations in Oil Reservoirs.</title>
        <authorList>
            <person name="Hu P."/>
            <person name="Tom L."/>
            <person name="Singh A."/>
            <person name="Thomas B.C."/>
            <person name="Baker B.J."/>
            <person name="Piceno Y.M."/>
            <person name="Andersen G.L."/>
            <person name="Banfield J.F."/>
        </authorList>
    </citation>
    <scope>NUCLEOTIDE SEQUENCE [LARGE SCALE GENOMIC DNA]</scope>
    <source>
        <strain evidence="9">46_16</strain>
    </source>
</reference>
<dbReference type="CDD" id="cd06261">
    <property type="entry name" value="TM_PBP2"/>
    <property type="match status" value="1"/>
</dbReference>
<evidence type="ECO:0000313" key="10">
    <source>
        <dbReference type="Proteomes" id="UP000064249"/>
    </source>
</evidence>
<evidence type="ECO:0000313" key="9">
    <source>
        <dbReference type="EMBL" id="KUK45841.1"/>
    </source>
</evidence>
<evidence type="ECO:0000256" key="5">
    <source>
        <dbReference type="ARBA" id="ARBA00022989"/>
    </source>
</evidence>
<comment type="subcellular location">
    <subcellularLocation>
        <location evidence="1 7">Cell membrane</location>
        <topology evidence="1 7">Multi-pass membrane protein</topology>
    </subcellularLocation>
</comment>
<protein>
    <submittedName>
        <fullName evidence="9">Putative ABC transporter permease protein</fullName>
    </submittedName>
</protein>
<feature type="transmembrane region" description="Helical" evidence="7">
    <location>
        <begin position="108"/>
        <end position="129"/>
    </location>
</feature>
<keyword evidence="6 7" id="KW-0472">Membrane</keyword>
<dbReference type="InterPro" id="IPR000515">
    <property type="entry name" value="MetI-like"/>
</dbReference>
<feature type="transmembrane region" description="Helical" evidence="7">
    <location>
        <begin position="77"/>
        <end position="96"/>
    </location>
</feature>
<dbReference type="PANTHER" id="PTHR30151:SF20">
    <property type="entry name" value="ABC TRANSPORTER PERMEASE PROTEIN HI_0355-RELATED"/>
    <property type="match status" value="1"/>
</dbReference>
<keyword evidence="4 7" id="KW-0812">Transmembrane</keyword>
<evidence type="ECO:0000256" key="7">
    <source>
        <dbReference type="RuleBase" id="RU363032"/>
    </source>
</evidence>
<accession>A0A101FWP4</accession>
<dbReference type="Gene3D" id="1.10.3720.10">
    <property type="entry name" value="MetI-like"/>
    <property type="match status" value="1"/>
</dbReference>
<feature type="transmembrane region" description="Helical" evidence="7">
    <location>
        <begin position="230"/>
        <end position="253"/>
    </location>
</feature>
<dbReference type="PROSITE" id="PS50928">
    <property type="entry name" value="ABC_TM1"/>
    <property type="match status" value="1"/>
</dbReference>
<comment type="similarity">
    <text evidence="7">Belongs to the binding-protein-dependent transport system permease family.</text>
</comment>
<evidence type="ECO:0000256" key="2">
    <source>
        <dbReference type="ARBA" id="ARBA00022448"/>
    </source>
</evidence>